<dbReference type="Proteomes" id="UP001212841">
    <property type="component" value="Unassembled WGS sequence"/>
</dbReference>
<name>A0AAD5SPF7_9FUNG</name>
<reference evidence="2" key="1">
    <citation type="submission" date="2020-05" db="EMBL/GenBank/DDBJ databases">
        <title>Phylogenomic resolution of chytrid fungi.</title>
        <authorList>
            <person name="Stajich J.E."/>
            <person name="Amses K."/>
            <person name="Simmons R."/>
            <person name="Seto K."/>
            <person name="Myers J."/>
            <person name="Bonds A."/>
            <person name="Quandt C.A."/>
            <person name="Barry K."/>
            <person name="Liu P."/>
            <person name="Grigoriev I."/>
            <person name="Longcore J.E."/>
            <person name="James T.Y."/>
        </authorList>
    </citation>
    <scope>NUCLEOTIDE SEQUENCE</scope>
    <source>
        <strain evidence="2">JEL0318</strain>
    </source>
</reference>
<feature type="region of interest" description="Disordered" evidence="1">
    <location>
        <begin position="1"/>
        <end position="44"/>
    </location>
</feature>
<comment type="caution">
    <text evidence="2">The sequence shown here is derived from an EMBL/GenBank/DDBJ whole genome shotgun (WGS) entry which is preliminary data.</text>
</comment>
<feature type="compositionally biased region" description="Polar residues" evidence="1">
    <location>
        <begin position="8"/>
        <end position="18"/>
    </location>
</feature>
<protein>
    <submittedName>
        <fullName evidence="2">Uncharacterized protein</fullName>
    </submittedName>
</protein>
<feature type="compositionally biased region" description="Acidic residues" evidence="1">
    <location>
        <begin position="34"/>
        <end position="43"/>
    </location>
</feature>
<dbReference type="Gene3D" id="6.10.250.3110">
    <property type="match status" value="1"/>
</dbReference>
<gene>
    <name evidence="2" type="ORF">HK097_010011</name>
</gene>
<keyword evidence="3" id="KW-1185">Reference proteome</keyword>
<organism evidence="2 3">
    <name type="scientific">Rhizophlyctis rosea</name>
    <dbReference type="NCBI Taxonomy" id="64517"/>
    <lineage>
        <taxon>Eukaryota</taxon>
        <taxon>Fungi</taxon>
        <taxon>Fungi incertae sedis</taxon>
        <taxon>Chytridiomycota</taxon>
        <taxon>Chytridiomycota incertae sedis</taxon>
        <taxon>Chytridiomycetes</taxon>
        <taxon>Rhizophlyctidales</taxon>
        <taxon>Rhizophlyctidaceae</taxon>
        <taxon>Rhizophlyctis</taxon>
    </lineage>
</organism>
<dbReference type="EMBL" id="JADGJD010000071">
    <property type="protein sequence ID" value="KAJ3055587.1"/>
    <property type="molecule type" value="Genomic_DNA"/>
</dbReference>
<evidence type="ECO:0000313" key="3">
    <source>
        <dbReference type="Proteomes" id="UP001212841"/>
    </source>
</evidence>
<accession>A0AAD5SPF7</accession>
<evidence type="ECO:0000256" key="1">
    <source>
        <dbReference type="SAM" id="MobiDB-lite"/>
    </source>
</evidence>
<proteinExistence type="predicted"/>
<evidence type="ECO:0000313" key="2">
    <source>
        <dbReference type="EMBL" id="KAJ3055587.1"/>
    </source>
</evidence>
<dbReference type="AlphaFoldDB" id="A0AAD5SPF7"/>
<sequence>MVVKPVKQVTSNKFLTENDSPDENNPGLPSLLSETDDENDEQEQLTAQINSLRKQLAATQLERDAVVKENKRLLSQKHSLTVERDTFREEIKVVRTELDSVKAAVEKGGRYDGAMIVRGIMCPICGATQKRDGGTFDTWGSISAHIR</sequence>